<organism evidence="8">
    <name type="scientific">marine sediment metagenome</name>
    <dbReference type="NCBI Taxonomy" id="412755"/>
    <lineage>
        <taxon>unclassified sequences</taxon>
        <taxon>metagenomes</taxon>
        <taxon>ecological metagenomes</taxon>
    </lineage>
</organism>
<evidence type="ECO:0000256" key="6">
    <source>
        <dbReference type="SAM" id="Coils"/>
    </source>
</evidence>
<dbReference type="InterPro" id="IPR011006">
    <property type="entry name" value="CheY-like_superfamily"/>
</dbReference>
<dbReference type="PROSITE" id="PS50110">
    <property type="entry name" value="RESPONSE_REGULATORY"/>
    <property type="match status" value="1"/>
</dbReference>
<feature type="coiled-coil region" evidence="6">
    <location>
        <begin position="119"/>
        <end position="152"/>
    </location>
</feature>
<evidence type="ECO:0000313" key="8">
    <source>
        <dbReference type="EMBL" id="KKM15459.1"/>
    </source>
</evidence>
<dbReference type="SUPFAM" id="SSF52172">
    <property type="entry name" value="CheY-like"/>
    <property type="match status" value="1"/>
</dbReference>
<dbReference type="EMBL" id="LAZR01014903">
    <property type="protein sequence ID" value="KKM15459.1"/>
    <property type="molecule type" value="Genomic_DNA"/>
</dbReference>
<dbReference type="InterPro" id="IPR039420">
    <property type="entry name" value="WalR-like"/>
</dbReference>
<evidence type="ECO:0000256" key="2">
    <source>
        <dbReference type="ARBA" id="ARBA00023012"/>
    </source>
</evidence>
<dbReference type="GO" id="GO:0000976">
    <property type="term" value="F:transcription cis-regulatory region binding"/>
    <property type="evidence" value="ECO:0007669"/>
    <property type="project" value="TreeGrafter"/>
</dbReference>
<gene>
    <name evidence="8" type="ORF">LCGC14_1695850</name>
</gene>
<keyword evidence="1" id="KW-0597">Phosphoprotein</keyword>
<feature type="non-terminal residue" evidence="8">
    <location>
        <position position="242"/>
    </location>
</feature>
<evidence type="ECO:0000256" key="1">
    <source>
        <dbReference type="ARBA" id="ARBA00022553"/>
    </source>
</evidence>
<feature type="domain" description="Response regulatory" evidence="7">
    <location>
        <begin position="16"/>
        <end position="130"/>
    </location>
</feature>
<proteinExistence type="predicted"/>
<evidence type="ECO:0000256" key="5">
    <source>
        <dbReference type="ARBA" id="ARBA00023163"/>
    </source>
</evidence>
<name>A0A0F9I715_9ZZZZ</name>
<dbReference type="PANTHER" id="PTHR48111:SF1">
    <property type="entry name" value="TWO-COMPONENT RESPONSE REGULATOR ORR33"/>
    <property type="match status" value="1"/>
</dbReference>
<accession>A0A0F9I715</accession>
<evidence type="ECO:0000256" key="4">
    <source>
        <dbReference type="ARBA" id="ARBA00023125"/>
    </source>
</evidence>
<protein>
    <recommendedName>
        <fullName evidence="7">Response regulatory domain-containing protein</fullName>
    </recommendedName>
</protein>
<dbReference type="AlphaFoldDB" id="A0A0F9I715"/>
<dbReference type="GO" id="GO:0032993">
    <property type="term" value="C:protein-DNA complex"/>
    <property type="evidence" value="ECO:0007669"/>
    <property type="project" value="TreeGrafter"/>
</dbReference>
<keyword evidence="5" id="KW-0804">Transcription</keyword>
<dbReference type="SMART" id="SM00448">
    <property type="entry name" value="REC"/>
    <property type="match status" value="1"/>
</dbReference>
<dbReference type="CDD" id="cd00156">
    <property type="entry name" value="REC"/>
    <property type="match status" value="1"/>
</dbReference>
<evidence type="ECO:0000256" key="3">
    <source>
        <dbReference type="ARBA" id="ARBA00023015"/>
    </source>
</evidence>
<keyword evidence="2" id="KW-0902">Two-component regulatory system</keyword>
<dbReference type="PANTHER" id="PTHR48111">
    <property type="entry name" value="REGULATOR OF RPOS"/>
    <property type="match status" value="1"/>
</dbReference>
<dbReference type="GO" id="GO:0005829">
    <property type="term" value="C:cytosol"/>
    <property type="evidence" value="ECO:0007669"/>
    <property type="project" value="TreeGrafter"/>
</dbReference>
<keyword evidence="6" id="KW-0175">Coiled coil</keyword>
<dbReference type="Gene3D" id="3.40.50.2300">
    <property type="match status" value="1"/>
</dbReference>
<sequence>MSHKDTTLSEPKTKGYILIIDDDDHIRSTFASYLENFGYQVKMARDGAEAKSLIDQAKFDVALMDVCLPDYNGLDLLAEIKKAHPLLEVIVCTGHSEDYDFFGAVKAGASDWIAKPCNLQELHAKVERIRREQNHLKELSKKNLELEKIKAENGDACQNHLQANKERDARYRRKQKEDPGAYQKELARGRRNGKRYRNRLKKNNKTYANVASLSQLMKGMEKLKPETEFIKYSIEDDGLSIP</sequence>
<comment type="caution">
    <text evidence="8">The sequence shown here is derived from an EMBL/GenBank/DDBJ whole genome shotgun (WGS) entry which is preliminary data.</text>
</comment>
<dbReference type="GO" id="GO:0000156">
    <property type="term" value="F:phosphorelay response regulator activity"/>
    <property type="evidence" value="ECO:0007669"/>
    <property type="project" value="TreeGrafter"/>
</dbReference>
<dbReference type="GO" id="GO:0006355">
    <property type="term" value="P:regulation of DNA-templated transcription"/>
    <property type="evidence" value="ECO:0007669"/>
    <property type="project" value="TreeGrafter"/>
</dbReference>
<keyword evidence="3" id="KW-0805">Transcription regulation</keyword>
<dbReference type="Pfam" id="PF00072">
    <property type="entry name" value="Response_reg"/>
    <property type="match status" value="1"/>
</dbReference>
<reference evidence="8" key="1">
    <citation type="journal article" date="2015" name="Nature">
        <title>Complex archaea that bridge the gap between prokaryotes and eukaryotes.</title>
        <authorList>
            <person name="Spang A."/>
            <person name="Saw J.H."/>
            <person name="Jorgensen S.L."/>
            <person name="Zaremba-Niedzwiedzka K."/>
            <person name="Martijn J."/>
            <person name="Lind A.E."/>
            <person name="van Eijk R."/>
            <person name="Schleper C."/>
            <person name="Guy L."/>
            <person name="Ettema T.J."/>
        </authorList>
    </citation>
    <scope>NUCLEOTIDE SEQUENCE</scope>
</reference>
<evidence type="ECO:0000259" key="7">
    <source>
        <dbReference type="PROSITE" id="PS50110"/>
    </source>
</evidence>
<dbReference type="InterPro" id="IPR001789">
    <property type="entry name" value="Sig_transdc_resp-reg_receiver"/>
</dbReference>
<keyword evidence="4" id="KW-0238">DNA-binding</keyword>